<feature type="transmembrane region" description="Helical" evidence="1">
    <location>
        <begin position="74"/>
        <end position="93"/>
    </location>
</feature>
<evidence type="ECO:0000313" key="3">
    <source>
        <dbReference type="Proteomes" id="UP000657385"/>
    </source>
</evidence>
<dbReference type="AlphaFoldDB" id="A0A931B0J9"/>
<dbReference type="EMBL" id="JADPRT010000003">
    <property type="protein sequence ID" value="MBF9068111.1"/>
    <property type="molecule type" value="Genomic_DNA"/>
</dbReference>
<gene>
    <name evidence="2" type="ORF">I2501_08670</name>
</gene>
<sequence length="130" mass="13582">MVTNRTEDARSARVVALAGGVGVSLLVMAALHLTHVISGGGPPYDPDSAGVAEAVIGVVLLAAVYRMRRSPDRSWGLMLGSLAFAVAGFVVGMTFTVKSGTAVDVAYHAIGLPLLLLTLAMHLKRERERA</sequence>
<keyword evidence="3" id="KW-1185">Reference proteome</keyword>
<evidence type="ECO:0000313" key="2">
    <source>
        <dbReference type="EMBL" id="MBF9068111.1"/>
    </source>
</evidence>
<reference evidence="2" key="1">
    <citation type="submission" date="2020-11" db="EMBL/GenBank/DDBJ databases">
        <title>Isolation and identification of active actinomycetes.</title>
        <authorList>
            <person name="Yu B."/>
        </authorList>
    </citation>
    <scope>NUCLEOTIDE SEQUENCE</scope>
    <source>
        <strain evidence="2">NEAU-YB345</strain>
    </source>
</reference>
<keyword evidence="1" id="KW-1133">Transmembrane helix</keyword>
<feature type="transmembrane region" description="Helical" evidence="1">
    <location>
        <begin position="49"/>
        <end position="67"/>
    </location>
</feature>
<name>A0A931B0J9_9ACTN</name>
<feature type="transmembrane region" description="Helical" evidence="1">
    <location>
        <begin position="12"/>
        <end position="37"/>
    </location>
</feature>
<dbReference type="Proteomes" id="UP000657385">
    <property type="component" value="Unassembled WGS sequence"/>
</dbReference>
<feature type="transmembrane region" description="Helical" evidence="1">
    <location>
        <begin position="105"/>
        <end position="123"/>
    </location>
</feature>
<evidence type="ECO:0000256" key="1">
    <source>
        <dbReference type="SAM" id="Phobius"/>
    </source>
</evidence>
<protein>
    <submittedName>
        <fullName evidence="2">Uncharacterized protein</fullName>
    </submittedName>
</protein>
<keyword evidence="1" id="KW-0472">Membrane</keyword>
<comment type="caution">
    <text evidence="2">The sequence shown here is derived from an EMBL/GenBank/DDBJ whole genome shotgun (WGS) entry which is preliminary data.</text>
</comment>
<accession>A0A931B0J9</accession>
<keyword evidence="1" id="KW-0812">Transmembrane</keyword>
<proteinExistence type="predicted"/>
<dbReference type="RefSeq" id="WP_196193278.1">
    <property type="nucleotide sequence ID" value="NZ_JADPRT010000003.1"/>
</dbReference>
<organism evidence="2 3">
    <name type="scientific">Streptacidiphilus fuscans</name>
    <dbReference type="NCBI Taxonomy" id="2789292"/>
    <lineage>
        <taxon>Bacteria</taxon>
        <taxon>Bacillati</taxon>
        <taxon>Actinomycetota</taxon>
        <taxon>Actinomycetes</taxon>
        <taxon>Kitasatosporales</taxon>
        <taxon>Streptomycetaceae</taxon>
        <taxon>Streptacidiphilus</taxon>
    </lineage>
</organism>